<evidence type="ECO:0000313" key="2">
    <source>
        <dbReference type="Proteomes" id="UP000093391"/>
    </source>
</evidence>
<evidence type="ECO:0008006" key="3">
    <source>
        <dbReference type="Google" id="ProtNLM"/>
    </source>
</evidence>
<reference evidence="1 2" key="1">
    <citation type="submission" date="2016-08" db="EMBL/GenBank/DDBJ databases">
        <authorList>
            <person name="Seilhamer J.J."/>
        </authorList>
    </citation>
    <scope>NUCLEOTIDE SEQUENCE [LARGE SCALE GENOMIC DNA]</scope>
    <source>
        <strain evidence="1 2">BRTC-1</strain>
    </source>
</reference>
<dbReference type="STRING" id="1789224.BFG52_15565"/>
<gene>
    <name evidence="1" type="ORF">BFG52_15565</name>
</gene>
<protein>
    <recommendedName>
        <fullName evidence="3">ATPase</fullName>
    </recommendedName>
</protein>
<name>A0A1B2M372_9GAMM</name>
<dbReference type="OrthoDB" id="6717597at2"/>
<dbReference type="AlphaFoldDB" id="A0A1B2M372"/>
<organism evidence="1 2">
    <name type="scientific">Acinetobacter larvae</name>
    <dbReference type="NCBI Taxonomy" id="1789224"/>
    <lineage>
        <taxon>Bacteria</taxon>
        <taxon>Pseudomonadati</taxon>
        <taxon>Pseudomonadota</taxon>
        <taxon>Gammaproteobacteria</taxon>
        <taxon>Moraxellales</taxon>
        <taxon>Moraxellaceae</taxon>
        <taxon>Acinetobacter</taxon>
    </lineage>
</organism>
<accession>A0A1B2M372</accession>
<dbReference type="RefSeq" id="WP_067558309.1">
    <property type="nucleotide sequence ID" value="NZ_CP016895.1"/>
</dbReference>
<proteinExistence type="predicted"/>
<evidence type="ECO:0000313" key="1">
    <source>
        <dbReference type="EMBL" id="AOA59624.1"/>
    </source>
</evidence>
<dbReference type="KEGG" id="ala:BFG52_15565"/>
<sequence>MALNVGQDFKKRWLDAPEAVRQTMLEELNRICDLLSPEGDVHVWLEHDHRAMQLAQMKVEQAYADLKAELIEAARIRKQRALERALAEKRAQQQAYTQQLLQNEIDQFHAQQAALEHIAIQVTAQSLEYSTRYKKNPPLGTGHAVPRAFHNEVEELRLRLELEAENFIGDQIQAFQQRLNAAAAEEIDYIINARLNSDHPSAER</sequence>
<dbReference type="Proteomes" id="UP000093391">
    <property type="component" value="Chromosome"/>
</dbReference>
<dbReference type="EMBL" id="CP016895">
    <property type="protein sequence ID" value="AOA59624.1"/>
    <property type="molecule type" value="Genomic_DNA"/>
</dbReference>
<keyword evidence="2" id="KW-1185">Reference proteome</keyword>